<protein>
    <recommendedName>
        <fullName evidence="4">Replication protein O</fullName>
    </recommendedName>
</protein>
<feature type="region of interest" description="Disordered" evidence="1">
    <location>
        <begin position="353"/>
        <end position="377"/>
    </location>
</feature>
<organism evidence="2 3">
    <name type="scientific">Caballeronia cordobensis</name>
    <name type="common">Burkholderia cordobensis</name>
    <dbReference type="NCBI Taxonomy" id="1353886"/>
    <lineage>
        <taxon>Bacteria</taxon>
        <taxon>Pseudomonadati</taxon>
        <taxon>Pseudomonadota</taxon>
        <taxon>Betaproteobacteria</taxon>
        <taxon>Burkholderiales</taxon>
        <taxon>Burkholderiaceae</taxon>
        <taxon>Caballeronia</taxon>
    </lineage>
</organism>
<dbReference type="AlphaFoldDB" id="A0A158GKM8"/>
<dbReference type="Proteomes" id="UP000054740">
    <property type="component" value="Unassembled WGS sequence"/>
</dbReference>
<evidence type="ECO:0008006" key="4">
    <source>
        <dbReference type="Google" id="ProtNLM"/>
    </source>
</evidence>
<name>A0A158GKM8_CABCO</name>
<evidence type="ECO:0000313" key="3">
    <source>
        <dbReference type="Proteomes" id="UP000054740"/>
    </source>
</evidence>
<keyword evidence="3" id="KW-1185">Reference proteome</keyword>
<dbReference type="EMBL" id="FCNY02000004">
    <property type="protein sequence ID" value="SAL32592.1"/>
    <property type="molecule type" value="Genomic_DNA"/>
</dbReference>
<dbReference type="RefSeq" id="WP_235024201.1">
    <property type="nucleotide sequence ID" value="NZ_FCNY02000004.1"/>
</dbReference>
<evidence type="ECO:0000313" key="2">
    <source>
        <dbReference type="EMBL" id="SAL32592.1"/>
    </source>
</evidence>
<sequence>MRIAQHSVAGEAVFRPQTSEAPSTDDDQQALDEYACDRSNLPWVIFRAAHRATHTSALPARARALLAALARTVDAARPYAPIFARRELLTGRAQQSMRTFYRGLDDLEAAGFITRPPQTRYGQAGLFGRAYLHLTPKAAALLGLIESQGAIESTPAASQEDANQTATPISCAHPSVTVADGAIYKDLIPETQKRQPGRLPADLKRLLPLGFREFLIFKLMREAKLHGKLLSDVVEASWTHLSRAKHPISYLRTLLHAPVDFAYRLRSQRSALEREQQQRLRSQRTEDAIAKLSGQSFVSRDGLRRYRISDDRGSITIQHRDELKPRVHAGAWAQDFVAALDAGHVVPVAHAPDASDAEHDHPSTVTPTPQPSRPFERSGNVEAHLGDLKRILRLKLAGVAPTMKLRDVAAPPTPERLRPPLLSTLLKAVPDALPGMPHALRAFHARD</sequence>
<accession>A0A158GKM8</accession>
<feature type="region of interest" description="Disordered" evidence="1">
    <location>
        <begin position="1"/>
        <end position="28"/>
    </location>
</feature>
<reference evidence="3" key="1">
    <citation type="submission" date="2016-01" db="EMBL/GenBank/DDBJ databases">
        <authorList>
            <person name="Peeters C."/>
        </authorList>
    </citation>
    <scope>NUCLEOTIDE SEQUENCE [LARGE SCALE GENOMIC DNA]</scope>
</reference>
<gene>
    <name evidence="2" type="ORF">AWB70_02163</name>
</gene>
<proteinExistence type="predicted"/>
<evidence type="ECO:0000256" key="1">
    <source>
        <dbReference type="SAM" id="MobiDB-lite"/>
    </source>
</evidence>